<sequence length="279" mass="31010">MVKLALGFETQVICLNGHEFSSIKPLFDFADTNISMSMNPLEYHLDSRPSETISSYAQQLKNFCIKGTLIVLLPADTEKHEVQSTMQMLRATVEFESDTKFQIYPYGNASFLLALSHIERVTKQNDCWILAIQPATNQAPTKLNNGALILARAFPCDTGLECSPARVDLANSTNQSAIEKVVSQLSFRSSSLFTSLSLSLDANEPRWLNSIKYLAPWITGATNYEFLDAKLGSLGACGGLLKAINAFEKQIREPEKGFHQLQLDIEPRGYVVGTTYTWV</sequence>
<organism evidence="1 2">
    <name type="scientific">Vibrio rotiferianus</name>
    <dbReference type="NCBI Taxonomy" id="190895"/>
    <lineage>
        <taxon>Bacteria</taxon>
        <taxon>Pseudomonadati</taxon>
        <taxon>Pseudomonadota</taxon>
        <taxon>Gammaproteobacteria</taxon>
        <taxon>Vibrionales</taxon>
        <taxon>Vibrionaceae</taxon>
        <taxon>Vibrio</taxon>
    </lineage>
</organism>
<gene>
    <name evidence="1" type="ORF">BI375_17080</name>
</gene>
<protein>
    <submittedName>
        <fullName evidence="1">Uncharacterized protein</fullName>
    </submittedName>
</protein>
<keyword evidence="2" id="KW-1185">Reference proteome</keyword>
<dbReference type="EMBL" id="MKFT01000006">
    <property type="protein sequence ID" value="OHY94335.1"/>
    <property type="molecule type" value="Genomic_DNA"/>
</dbReference>
<evidence type="ECO:0000313" key="1">
    <source>
        <dbReference type="EMBL" id="OHY94335.1"/>
    </source>
</evidence>
<accession>A0ABX3DAT5</accession>
<evidence type="ECO:0000313" key="2">
    <source>
        <dbReference type="Proteomes" id="UP000180133"/>
    </source>
</evidence>
<name>A0ABX3DAT5_9VIBR</name>
<reference evidence="1 2" key="1">
    <citation type="submission" date="2016-09" db="EMBL/GenBank/DDBJ databases">
        <title>Isolation, identification and antibiotic sensitivity analysis of bacterial pathogen from juvenile Hippocampus erectus with tail-rotted disease.</title>
        <authorList>
            <person name="Yang Q."/>
        </authorList>
    </citation>
    <scope>NUCLEOTIDE SEQUENCE [LARGE SCALE GENOMIC DNA]</scope>
    <source>
        <strain evidence="1 2">HM-10</strain>
    </source>
</reference>
<comment type="caution">
    <text evidence="1">The sequence shown here is derived from an EMBL/GenBank/DDBJ whole genome shotgun (WGS) entry which is preliminary data.</text>
</comment>
<proteinExistence type="predicted"/>
<dbReference type="Proteomes" id="UP000180133">
    <property type="component" value="Unassembled WGS sequence"/>
</dbReference>